<reference evidence="16" key="2">
    <citation type="journal article" date="2023" name="Science">
        <title>Genomic signatures of disease resistance in endangered staghorn corals.</title>
        <authorList>
            <person name="Vollmer S.V."/>
            <person name="Selwyn J.D."/>
            <person name="Despard B.A."/>
            <person name="Roesel C.L."/>
        </authorList>
    </citation>
    <scope>NUCLEOTIDE SEQUENCE</scope>
    <source>
        <strain evidence="16">K2</strain>
    </source>
</reference>
<accession>A0AAD9QXV0</accession>
<dbReference type="Pfam" id="PF01406">
    <property type="entry name" value="tRNA-synt_1e"/>
    <property type="match status" value="1"/>
</dbReference>
<feature type="coiled-coil region" evidence="13">
    <location>
        <begin position="638"/>
        <end position="681"/>
    </location>
</feature>
<feature type="domain" description="tRNA synthetases class I catalytic" evidence="15">
    <location>
        <begin position="71"/>
        <end position="449"/>
    </location>
</feature>
<dbReference type="Pfam" id="PF02493">
    <property type="entry name" value="MORN"/>
    <property type="match status" value="2"/>
</dbReference>
<dbReference type="Proteomes" id="UP001249851">
    <property type="component" value="Unassembled WGS sequence"/>
</dbReference>
<evidence type="ECO:0000256" key="4">
    <source>
        <dbReference type="ARBA" id="ARBA00022723"/>
    </source>
</evidence>
<keyword evidence="6" id="KW-0547">Nucleotide-binding</keyword>
<evidence type="ECO:0000256" key="7">
    <source>
        <dbReference type="ARBA" id="ARBA00022833"/>
    </source>
</evidence>
<organism evidence="16 17">
    <name type="scientific">Acropora cervicornis</name>
    <name type="common">Staghorn coral</name>
    <dbReference type="NCBI Taxonomy" id="6130"/>
    <lineage>
        <taxon>Eukaryota</taxon>
        <taxon>Metazoa</taxon>
        <taxon>Cnidaria</taxon>
        <taxon>Anthozoa</taxon>
        <taxon>Hexacorallia</taxon>
        <taxon>Scleractinia</taxon>
        <taxon>Astrocoeniina</taxon>
        <taxon>Acroporidae</taxon>
        <taxon>Acropora</taxon>
    </lineage>
</organism>
<name>A0AAD9QXV0_ACRCE</name>
<dbReference type="InterPro" id="IPR015803">
    <property type="entry name" value="Cys-tRNA-ligase"/>
</dbReference>
<feature type="compositionally biased region" description="Basic and acidic residues" evidence="14">
    <location>
        <begin position="879"/>
        <end position="900"/>
    </location>
</feature>
<keyword evidence="8" id="KW-0067">ATP-binding</keyword>
<dbReference type="AlphaFoldDB" id="A0AAD9QXV0"/>
<evidence type="ECO:0000256" key="11">
    <source>
        <dbReference type="ARBA" id="ARBA00031499"/>
    </source>
</evidence>
<dbReference type="GO" id="GO:0005524">
    <property type="term" value="F:ATP binding"/>
    <property type="evidence" value="ECO:0007669"/>
    <property type="project" value="UniProtKB-KW"/>
</dbReference>
<keyword evidence="5" id="KW-0677">Repeat</keyword>
<dbReference type="Gene3D" id="3.40.50.620">
    <property type="entry name" value="HUPs"/>
    <property type="match status" value="1"/>
</dbReference>
<evidence type="ECO:0000256" key="1">
    <source>
        <dbReference type="ARBA" id="ARBA00001947"/>
    </source>
</evidence>
<keyword evidence="9" id="KW-0648">Protein biosynthesis</keyword>
<evidence type="ECO:0000256" key="13">
    <source>
        <dbReference type="SAM" id="Coils"/>
    </source>
</evidence>
<dbReference type="Gene3D" id="2.20.110.10">
    <property type="entry name" value="Histone H3 K4-specific methyltransferase SET7/9 N-terminal domain"/>
    <property type="match status" value="1"/>
</dbReference>
<feature type="region of interest" description="Disordered" evidence="14">
    <location>
        <begin position="470"/>
        <end position="493"/>
    </location>
</feature>
<keyword evidence="10" id="KW-0030">Aminoacyl-tRNA synthetase</keyword>
<dbReference type="InterPro" id="IPR032678">
    <property type="entry name" value="tRNA-synt_1_cat_dom"/>
</dbReference>
<evidence type="ECO:0000256" key="10">
    <source>
        <dbReference type="ARBA" id="ARBA00023146"/>
    </source>
</evidence>
<sequence length="916" mass="104549">MLRIKNISFATLKYQEAKGSSVFLSSFHLVGRRFSKEAEEMSGRSLPKWIAPEGCGELKLYNSLTREKNVFVPQNGRRVLWYSCGPTVYDASHMGHARSYITFDILRRVLQSYFNYDVFYVMNITDIDDKIIFRARRNHLLEKYIEENNSLEKILEDVNSALKSYSVKMENTTDEDKKNMFCRIIEKVKSSVSRLKHLQTSNSDSDSMKSALKELLDDASDPLSTWLDTKILPADCLTRITQYIPECATFIQKIIGNGYAYEANGSVYFDTIKFGSSGKHAYARLVPEAVGDMEALAEGEGELSQSTGDKKSERDFALWKASKPGEPAWDSPWGKGRPGWHVECSVMASAILGNSIDIHTGGVDLKFPHHDNELAQSEAHYGVSQWIHYFLHAGHLTIEGCKMSKSLKNFITIKEALKRNSSRQIRFAFLLHAWNATLDYSENVLREAEQADKLFNDFFLNVKDILRKPEDTAPSSHNYHELERDLQEKQQKKLKRRFHHEKYSIDTPSAIRHMQDLVKHANIYISSKKDKKESPNHQALEMIAKYLTHMLKIFGTIDEEQAIGFPVTGKNAAENHEDVAMPYVQLLADFRDDVRSIAREEKVSRILQACDRLRDDMLPELGVKLEDVEGGHAPVIKFVDRETLLKEKQQQLEEQEKKRKLKEEAKKKLELEKAAKEAKAKIPPWELFKHETDKYSQFDEQGVPTHDHAGEPLSGKLIKKLRKLYQQQEKLYNSTRPGAIQAANGSNKQKGGIQELQTCTAMSNDSRWFGDWWMCSDCCDEFLDEEYSPVNPRKAGTTAPPDDGEGMYKYPNGDVYVGEWRRGKRHGYGELVKKDGSQVVGFFYEDEYVGDKPDERLKNSPVTARPFSKTQPGQQDDSGLIRKEDQAAIDLAKKEEKQRINSDGNGGTTYSTMGIE</sequence>
<evidence type="ECO:0000256" key="5">
    <source>
        <dbReference type="ARBA" id="ARBA00022737"/>
    </source>
</evidence>
<dbReference type="InterPro" id="IPR003409">
    <property type="entry name" value="MORN"/>
</dbReference>
<feature type="compositionally biased region" description="Basic and acidic residues" evidence="14">
    <location>
        <begin position="478"/>
        <end position="491"/>
    </location>
</feature>
<evidence type="ECO:0000256" key="14">
    <source>
        <dbReference type="SAM" id="MobiDB-lite"/>
    </source>
</evidence>
<protein>
    <recommendedName>
        <fullName evidence="12">Cysteine--tRNA ligase, cytoplasmic</fullName>
        <ecNumber evidence="2">6.1.1.16</ecNumber>
    </recommendedName>
    <alternativeName>
        <fullName evidence="11">Cysteinyl-tRNA synthetase</fullName>
    </alternativeName>
</protein>
<dbReference type="InterPro" id="IPR024909">
    <property type="entry name" value="Cys-tRNA/MSH_ligase"/>
</dbReference>
<dbReference type="PANTHER" id="PTHR10890:SF3">
    <property type="entry name" value="CYSTEINE--TRNA LIGASE, CYTOPLASMIC"/>
    <property type="match status" value="1"/>
</dbReference>
<keyword evidence="17" id="KW-1185">Reference proteome</keyword>
<dbReference type="EC" id="6.1.1.16" evidence="2"/>
<feature type="coiled-coil region" evidence="13">
    <location>
        <begin position="141"/>
        <end position="175"/>
    </location>
</feature>
<dbReference type="HAMAP" id="MF_00041">
    <property type="entry name" value="Cys_tRNA_synth"/>
    <property type="match status" value="1"/>
</dbReference>
<evidence type="ECO:0000256" key="9">
    <source>
        <dbReference type="ARBA" id="ARBA00022917"/>
    </source>
</evidence>
<dbReference type="Gene3D" id="1.20.120.1910">
    <property type="entry name" value="Cysteine-tRNA ligase, C-terminal anti-codon recognition domain"/>
    <property type="match status" value="1"/>
</dbReference>
<evidence type="ECO:0000259" key="15">
    <source>
        <dbReference type="Pfam" id="PF01406"/>
    </source>
</evidence>
<dbReference type="PRINTS" id="PR00983">
    <property type="entry name" value="TRNASYNTHCYS"/>
</dbReference>
<evidence type="ECO:0000256" key="2">
    <source>
        <dbReference type="ARBA" id="ARBA00012832"/>
    </source>
</evidence>
<dbReference type="SUPFAM" id="SSF82185">
    <property type="entry name" value="Histone H3 K4-specific methyltransferase SET7/9 N-terminal domain"/>
    <property type="match status" value="1"/>
</dbReference>
<keyword evidence="4" id="KW-0479">Metal-binding</keyword>
<reference evidence="16" key="1">
    <citation type="journal article" date="2023" name="G3 (Bethesda)">
        <title>Whole genome assembly and annotation of the endangered Caribbean coral Acropora cervicornis.</title>
        <authorList>
            <person name="Selwyn J.D."/>
            <person name="Vollmer S.V."/>
        </authorList>
    </citation>
    <scope>NUCLEOTIDE SEQUENCE</scope>
    <source>
        <strain evidence="16">K2</strain>
    </source>
</reference>
<dbReference type="GO" id="GO:0046872">
    <property type="term" value="F:metal ion binding"/>
    <property type="evidence" value="ECO:0007669"/>
    <property type="project" value="UniProtKB-KW"/>
</dbReference>
<dbReference type="GO" id="GO:0006423">
    <property type="term" value="P:cysteinyl-tRNA aminoacylation"/>
    <property type="evidence" value="ECO:0007669"/>
    <property type="project" value="InterPro"/>
</dbReference>
<evidence type="ECO:0000313" key="17">
    <source>
        <dbReference type="Proteomes" id="UP001249851"/>
    </source>
</evidence>
<evidence type="ECO:0000256" key="6">
    <source>
        <dbReference type="ARBA" id="ARBA00022741"/>
    </source>
</evidence>
<keyword evidence="3 16" id="KW-0436">Ligase</keyword>
<evidence type="ECO:0000256" key="12">
    <source>
        <dbReference type="ARBA" id="ARBA00039362"/>
    </source>
</evidence>
<keyword evidence="13" id="KW-0175">Coiled coil</keyword>
<evidence type="ECO:0000313" key="16">
    <source>
        <dbReference type="EMBL" id="KAK2569503.1"/>
    </source>
</evidence>
<comment type="cofactor">
    <cofactor evidence="1">
        <name>Zn(2+)</name>
        <dbReference type="ChEBI" id="CHEBI:29105"/>
    </cofactor>
</comment>
<dbReference type="InterPro" id="IPR014729">
    <property type="entry name" value="Rossmann-like_a/b/a_fold"/>
</dbReference>
<gene>
    <name evidence="16" type="ORF">P5673_006445</name>
</gene>
<dbReference type="SMART" id="SM00698">
    <property type="entry name" value="MORN"/>
    <property type="match status" value="1"/>
</dbReference>
<dbReference type="GO" id="GO:0004817">
    <property type="term" value="F:cysteine-tRNA ligase activity"/>
    <property type="evidence" value="ECO:0007669"/>
    <property type="project" value="UniProtKB-EC"/>
</dbReference>
<dbReference type="GO" id="GO:0005737">
    <property type="term" value="C:cytoplasm"/>
    <property type="evidence" value="ECO:0007669"/>
    <property type="project" value="TreeGrafter"/>
</dbReference>
<dbReference type="SUPFAM" id="SSF47323">
    <property type="entry name" value="Anticodon-binding domain of a subclass of class I aminoacyl-tRNA synthetases"/>
    <property type="match status" value="1"/>
</dbReference>
<comment type="caution">
    <text evidence="16">The sequence shown here is derived from an EMBL/GenBank/DDBJ whole genome shotgun (WGS) entry which is preliminary data.</text>
</comment>
<evidence type="ECO:0000256" key="3">
    <source>
        <dbReference type="ARBA" id="ARBA00022598"/>
    </source>
</evidence>
<feature type="compositionally biased region" description="Polar residues" evidence="14">
    <location>
        <begin position="868"/>
        <end position="877"/>
    </location>
</feature>
<feature type="region of interest" description="Disordered" evidence="14">
    <location>
        <begin position="852"/>
        <end position="916"/>
    </location>
</feature>
<dbReference type="NCBIfam" id="TIGR00435">
    <property type="entry name" value="cysS"/>
    <property type="match status" value="1"/>
</dbReference>
<dbReference type="CDD" id="cd00672">
    <property type="entry name" value="CysRS_core"/>
    <property type="match status" value="1"/>
</dbReference>
<dbReference type="InterPro" id="IPR009080">
    <property type="entry name" value="tRNAsynth_Ia_anticodon-bd"/>
</dbReference>
<evidence type="ECO:0000256" key="8">
    <source>
        <dbReference type="ARBA" id="ARBA00022840"/>
    </source>
</evidence>
<dbReference type="PANTHER" id="PTHR10890">
    <property type="entry name" value="CYSTEINYL-TRNA SYNTHETASE"/>
    <property type="match status" value="1"/>
</dbReference>
<dbReference type="SUPFAM" id="SSF52374">
    <property type="entry name" value="Nucleotidylyl transferase"/>
    <property type="match status" value="1"/>
</dbReference>
<dbReference type="EMBL" id="JARQWQ010000010">
    <property type="protein sequence ID" value="KAK2569503.1"/>
    <property type="molecule type" value="Genomic_DNA"/>
</dbReference>
<proteinExistence type="inferred from homology"/>
<keyword evidence="7" id="KW-0862">Zinc</keyword>